<proteinExistence type="predicted"/>
<evidence type="ECO:0000313" key="1">
    <source>
        <dbReference type="EMBL" id="SFE72604.1"/>
    </source>
</evidence>
<gene>
    <name evidence="1" type="ORF">SAMN02745121_05299</name>
</gene>
<dbReference type="STRING" id="54.SAMN02745121_05299"/>
<keyword evidence="2" id="KW-1185">Reference proteome</keyword>
<sequence length="57" mass="6173">MHKTTKQRDDEKKKRPKFEVRTLGADELCRVTGGVAPETASTHCGCHVDGVCDSEGG</sequence>
<dbReference type="RefSeq" id="WP_170135555.1">
    <property type="nucleotide sequence ID" value="NZ_FOMX01000018.1"/>
</dbReference>
<name>A0A1I2CWD6_9BACT</name>
<reference evidence="2" key="1">
    <citation type="submission" date="2016-10" db="EMBL/GenBank/DDBJ databases">
        <authorList>
            <person name="Varghese N."/>
            <person name="Submissions S."/>
        </authorList>
    </citation>
    <scope>NUCLEOTIDE SEQUENCE [LARGE SCALE GENOMIC DNA]</scope>
    <source>
        <strain evidence="2">ATCC 25963</strain>
    </source>
</reference>
<dbReference type="EMBL" id="FOMX01000018">
    <property type="protein sequence ID" value="SFE72604.1"/>
    <property type="molecule type" value="Genomic_DNA"/>
</dbReference>
<organism evidence="1 2">
    <name type="scientific">Nannocystis exedens</name>
    <dbReference type="NCBI Taxonomy" id="54"/>
    <lineage>
        <taxon>Bacteria</taxon>
        <taxon>Pseudomonadati</taxon>
        <taxon>Myxococcota</taxon>
        <taxon>Polyangia</taxon>
        <taxon>Nannocystales</taxon>
        <taxon>Nannocystaceae</taxon>
        <taxon>Nannocystis</taxon>
    </lineage>
</organism>
<accession>A0A1I2CWD6</accession>
<dbReference type="Proteomes" id="UP000199400">
    <property type="component" value="Unassembled WGS sequence"/>
</dbReference>
<dbReference type="AlphaFoldDB" id="A0A1I2CWD6"/>
<evidence type="ECO:0000313" key="2">
    <source>
        <dbReference type="Proteomes" id="UP000199400"/>
    </source>
</evidence>
<protein>
    <submittedName>
        <fullName evidence="1">Uncharacterized protein</fullName>
    </submittedName>
</protein>